<feature type="transmembrane region" description="Helical" evidence="9">
    <location>
        <begin position="1058"/>
        <end position="1078"/>
    </location>
</feature>
<evidence type="ECO:0000256" key="5">
    <source>
        <dbReference type="ARBA" id="ARBA00022898"/>
    </source>
</evidence>
<dbReference type="Gene3D" id="1.10.238.10">
    <property type="entry name" value="EF-hand"/>
    <property type="match status" value="1"/>
</dbReference>
<feature type="compositionally biased region" description="Basic residues" evidence="8">
    <location>
        <begin position="1"/>
        <end position="10"/>
    </location>
</feature>
<comment type="caution">
    <text evidence="11">The sequence shown here is derived from an EMBL/GenBank/DDBJ whole genome shotgun (WGS) entry which is preliminary data.</text>
</comment>
<dbReference type="InterPro" id="IPR043203">
    <property type="entry name" value="VGCC_Ca_Na"/>
</dbReference>
<dbReference type="InterPro" id="IPR037158">
    <property type="entry name" value="Thr_synth_N_sf"/>
</dbReference>
<evidence type="ECO:0000256" key="9">
    <source>
        <dbReference type="SAM" id="Phobius"/>
    </source>
</evidence>
<dbReference type="Gene3D" id="1.20.120.350">
    <property type="entry name" value="Voltage-gated potassium channels. Chain C"/>
    <property type="match status" value="1"/>
</dbReference>
<organism evidence="11 12">
    <name type="scientific">Durusdinium trenchii</name>
    <dbReference type="NCBI Taxonomy" id="1381693"/>
    <lineage>
        <taxon>Eukaryota</taxon>
        <taxon>Sar</taxon>
        <taxon>Alveolata</taxon>
        <taxon>Dinophyceae</taxon>
        <taxon>Suessiales</taxon>
        <taxon>Symbiodiniaceae</taxon>
        <taxon>Durusdinium</taxon>
    </lineage>
</organism>
<reference evidence="11 12" key="1">
    <citation type="submission" date="2024-02" db="EMBL/GenBank/DDBJ databases">
        <authorList>
            <person name="Chen Y."/>
            <person name="Shah S."/>
            <person name="Dougan E. K."/>
            <person name="Thang M."/>
            <person name="Chan C."/>
        </authorList>
    </citation>
    <scope>NUCLEOTIDE SEQUENCE [LARGE SCALE GENOMIC DNA]</scope>
</reference>
<protein>
    <recommendedName>
        <fullName evidence="10">EF-hand domain-containing protein</fullName>
    </recommendedName>
</protein>
<feature type="domain" description="EF-hand" evidence="10">
    <location>
        <begin position="1298"/>
        <end position="1333"/>
    </location>
</feature>
<evidence type="ECO:0000256" key="6">
    <source>
        <dbReference type="ARBA" id="ARBA00022989"/>
    </source>
</evidence>
<dbReference type="InterPro" id="IPR027359">
    <property type="entry name" value="Volt_channel_dom_sf"/>
</dbReference>
<feature type="region of interest" description="Disordered" evidence="8">
    <location>
        <begin position="1397"/>
        <end position="1423"/>
    </location>
</feature>
<evidence type="ECO:0000256" key="4">
    <source>
        <dbReference type="ARBA" id="ARBA00022837"/>
    </source>
</evidence>
<evidence type="ECO:0000313" key="12">
    <source>
        <dbReference type="Proteomes" id="UP001642484"/>
    </source>
</evidence>
<feature type="region of interest" description="Disordered" evidence="8">
    <location>
        <begin position="752"/>
        <end position="958"/>
    </location>
</feature>
<dbReference type="Pfam" id="PF00520">
    <property type="entry name" value="Ion_trans"/>
    <property type="match status" value="1"/>
</dbReference>
<dbReference type="SUPFAM" id="SSF53686">
    <property type="entry name" value="Tryptophan synthase beta subunit-like PLP-dependent enzymes"/>
    <property type="match status" value="1"/>
</dbReference>
<feature type="transmembrane region" description="Helical" evidence="9">
    <location>
        <begin position="1127"/>
        <end position="1145"/>
    </location>
</feature>
<feature type="transmembrane region" description="Helical" evidence="9">
    <location>
        <begin position="1099"/>
        <end position="1121"/>
    </location>
</feature>
<evidence type="ECO:0000256" key="1">
    <source>
        <dbReference type="ARBA" id="ARBA00001933"/>
    </source>
</evidence>
<keyword evidence="12" id="KW-1185">Reference proteome</keyword>
<dbReference type="InterPro" id="IPR011992">
    <property type="entry name" value="EF-hand-dom_pair"/>
</dbReference>
<keyword evidence="5" id="KW-0663">Pyridoxal phosphate</keyword>
<evidence type="ECO:0000256" key="2">
    <source>
        <dbReference type="ARBA" id="ARBA00004141"/>
    </source>
</evidence>
<dbReference type="Gene3D" id="3.90.1380.10">
    <property type="entry name" value="Threonine synthase, N-terminal domain"/>
    <property type="match status" value="2"/>
</dbReference>
<keyword evidence="3 9" id="KW-0812">Transmembrane</keyword>
<dbReference type="SMART" id="SM00054">
    <property type="entry name" value="EFh"/>
    <property type="match status" value="2"/>
</dbReference>
<evidence type="ECO:0000256" key="8">
    <source>
        <dbReference type="SAM" id="MobiDB-lite"/>
    </source>
</evidence>
<keyword evidence="6 9" id="KW-1133">Transmembrane helix</keyword>
<comment type="subcellular location">
    <subcellularLocation>
        <location evidence="2">Membrane</location>
        <topology evidence="2">Multi-pass membrane protein</topology>
    </subcellularLocation>
</comment>
<feature type="compositionally biased region" description="Polar residues" evidence="8">
    <location>
        <begin position="903"/>
        <end position="914"/>
    </location>
</feature>
<dbReference type="CDD" id="cd00051">
    <property type="entry name" value="EFh"/>
    <property type="match status" value="1"/>
</dbReference>
<dbReference type="Gene3D" id="1.10.287.70">
    <property type="match status" value="1"/>
</dbReference>
<dbReference type="InterPro" id="IPR018247">
    <property type="entry name" value="EF_Hand_1_Ca_BS"/>
</dbReference>
<evidence type="ECO:0000313" key="11">
    <source>
        <dbReference type="EMBL" id="CAK9088326.1"/>
    </source>
</evidence>
<dbReference type="Proteomes" id="UP001642484">
    <property type="component" value="Unassembled WGS sequence"/>
</dbReference>
<feature type="transmembrane region" description="Helical" evidence="9">
    <location>
        <begin position="1166"/>
        <end position="1185"/>
    </location>
</feature>
<dbReference type="Pfam" id="PF13499">
    <property type="entry name" value="EF-hand_7"/>
    <property type="match status" value="1"/>
</dbReference>
<dbReference type="InterPro" id="IPR002048">
    <property type="entry name" value="EF_hand_dom"/>
</dbReference>
<name>A0ABP0QMH3_9DINO</name>
<evidence type="ECO:0000259" key="10">
    <source>
        <dbReference type="PROSITE" id="PS50222"/>
    </source>
</evidence>
<feature type="domain" description="EF-hand" evidence="10">
    <location>
        <begin position="1255"/>
        <end position="1290"/>
    </location>
</feature>
<feature type="transmembrane region" description="Helical" evidence="9">
    <location>
        <begin position="1024"/>
        <end position="1046"/>
    </location>
</feature>
<dbReference type="InterPro" id="IPR036052">
    <property type="entry name" value="TrpB-like_PALP_sf"/>
</dbReference>
<feature type="compositionally biased region" description="Low complexity" evidence="8">
    <location>
        <begin position="798"/>
        <end position="822"/>
    </location>
</feature>
<dbReference type="InterPro" id="IPR000634">
    <property type="entry name" value="Ser/Thr_deHydtase_PyrdxlP-BS"/>
</dbReference>
<dbReference type="InterPro" id="IPR005821">
    <property type="entry name" value="Ion_trans_dom"/>
</dbReference>
<sequence>MSFSARRRTCERRGQRSSSLRSAFSGQLARPRQPWVSGGQGNPCVPALHHLPPRGDYEYHPSDLEKQWIDVRRRGKICATAKEQEQQAQLWLSYTASVFQAKQRPAREPTEEEAGVLSYFSYPRPDGSRVNRYLEPLHGAAGHPLASEGCAMGNQSIDEQNVTYLLPENACTKEGNRTKGVFFDLGCGANVVGFENYDYAAAANGSGMRSSIPFFFRMYADRCIDFQAIYAWQAERVDHKHFWDPLPDPIRARFRFFNRPVQEHLCPDSPQGNLTERGGFLKLLTATVSLEDYVVVKVDMGSLALETRELAIVESIAHLPELSNLIDELYFDYHFYTGIGGDHFGGRDVDTAINLMLRACGESMCQTVDNCLCMEISGFCVVAELGCLSHRRIALVRLSKVALVRLMHDLRADVEQLGTVLSHRWNFIPTKGTTILVLTPSQAYSPRLRFKMLDALEAPPSLWVCVVPFSPTLARAAATRHWTCFTLGARGDSAQLNAAMAATERAEGTPPSAGRFCPGSELTGRESVGDTMAPSITCVDFGRAETGNPSARPAARGAEADQMPLASGRQMLPMYRSTRGGATGLSFEQAVFEGLAPDGGLMAARPELGGCRTTKGLRVLVEVSETKCPHDRDLPDHLRIVSVRPRNSSALISLVPETVPDVSKIYKGWSKLKFHELAFEVASLFCSTDEVPSADLRQLMQRSYEDGVNDLYVMELFHGPTFAFKDVALQAHQRLHAPSSHLMNYLSARKGGHNFLQRGDPKPRVTRTTQTEGGENGGEHGLQRGISAGENSPRNMQSGSRNGSRMGSRSNSRSGSRNGSRHGSQDADASETYQAVHHIRSSLKQGGTESQDMHRTDSYRAKAAAGAGTQSHDVQGFEVQHTESARKMLEVPAGRTYRKQNTHESLNSCARSEQGSGGKRGGVMTSLDESDGDAQGSNAVKPTGSIRESKDFKPRHKANASAKALIQTQRLRSMSKSNLNDQPPTRFPKLSGFCLYVVDDTAFMSLVVLVIFGQSVYMGLEDEGSLVVDVLFTVFYFLELTMRLIAYGSDFFKSAFNLMDLGLIVISFVDLLIVIIRGSSSLDVMVSLRLSRLLRLGGLVRLIRLLRFFKPLYLLVTGIMVSLRTVVWAWLLMSLIIYVFALVFYRALKPDICPGGVAEQDPEQGYFDLMMTYYGSLTLSVFTVFQITTLEDWPQVSDVMSKHHVWLGVMVILLLVLTAYGVMNVTVAIFVNSAMDASSVRSRDIAKKAKEEYEATCKSLYQVFKDADNDGNGTLSKEEFNKAIKEKNLLARLHGAGIDEGSASSLFDILDIDGSGTLDGNEFVEGVLRSRGYAQNKDMVGLRCDVWRANLSVQEEIRQVNVYFEARLLETKQKLENLKEVAGPVLRRAIEEARKKPVKARLSAGPTMTTAEQTTEDHDDSAVAVRPSLKSGFSFEDSH</sequence>
<dbReference type="SUPFAM" id="SSF81324">
    <property type="entry name" value="Voltage-gated potassium channels"/>
    <property type="match status" value="1"/>
</dbReference>
<comment type="cofactor">
    <cofactor evidence="1">
        <name>pyridoxal 5'-phosphate</name>
        <dbReference type="ChEBI" id="CHEBI:597326"/>
    </cofactor>
</comment>
<dbReference type="InterPro" id="IPR029144">
    <property type="entry name" value="Thr_synth_N"/>
</dbReference>
<proteinExistence type="predicted"/>
<feature type="region of interest" description="Disordered" evidence="8">
    <location>
        <begin position="1"/>
        <end position="41"/>
    </location>
</feature>
<keyword evidence="7 9" id="KW-0472">Membrane</keyword>
<dbReference type="Gene3D" id="3.40.50.1100">
    <property type="match status" value="2"/>
</dbReference>
<evidence type="ECO:0000256" key="7">
    <source>
        <dbReference type="ARBA" id="ARBA00023136"/>
    </source>
</evidence>
<dbReference type="PANTHER" id="PTHR10037:SF62">
    <property type="entry name" value="SODIUM CHANNEL PROTEIN 60E"/>
    <property type="match status" value="1"/>
</dbReference>
<dbReference type="PROSITE" id="PS50222">
    <property type="entry name" value="EF_HAND_2"/>
    <property type="match status" value="2"/>
</dbReference>
<dbReference type="PANTHER" id="PTHR10037">
    <property type="entry name" value="VOLTAGE-GATED CATION CHANNEL CALCIUM AND SODIUM"/>
    <property type="match status" value="1"/>
</dbReference>
<feature type="compositionally biased region" description="Basic and acidic residues" evidence="8">
    <location>
        <begin position="851"/>
        <end position="860"/>
    </location>
</feature>
<dbReference type="SUPFAM" id="SSF47473">
    <property type="entry name" value="EF-hand"/>
    <property type="match status" value="1"/>
</dbReference>
<gene>
    <name evidence="11" type="ORF">CCMP2556_LOCUS42612</name>
</gene>
<feature type="compositionally biased region" description="Polar residues" evidence="8">
    <location>
        <begin position="16"/>
        <end position="25"/>
    </location>
</feature>
<keyword evidence="4" id="KW-0106">Calcium</keyword>
<feature type="transmembrane region" description="Helical" evidence="9">
    <location>
        <begin position="1205"/>
        <end position="1231"/>
    </location>
</feature>
<dbReference type="EMBL" id="CAXAMN010024628">
    <property type="protein sequence ID" value="CAK9088326.1"/>
    <property type="molecule type" value="Genomic_DNA"/>
</dbReference>
<feature type="transmembrane region" description="Helical" evidence="9">
    <location>
        <begin position="990"/>
        <end position="1012"/>
    </location>
</feature>
<evidence type="ECO:0000256" key="3">
    <source>
        <dbReference type="ARBA" id="ARBA00022692"/>
    </source>
</evidence>
<feature type="compositionally biased region" description="Basic and acidic residues" evidence="8">
    <location>
        <begin position="880"/>
        <end position="889"/>
    </location>
</feature>
<accession>A0ABP0QMH3</accession>
<dbReference type="PROSITE" id="PS00165">
    <property type="entry name" value="DEHYDRATASE_SER_THR"/>
    <property type="match status" value="1"/>
</dbReference>
<dbReference type="PROSITE" id="PS00018">
    <property type="entry name" value="EF_HAND_1"/>
    <property type="match status" value="2"/>
</dbReference>
<dbReference type="Pfam" id="PF14821">
    <property type="entry name" value="Thr_synth_N"/>
    <property type="match status" value="2"/>
</dbReference>